<dbReference type="AlphaFoldDB" id="A0A1G4H954"/>
<gene>
    <name evidence="1" type="ORF">PVC01_050027400</name>
</gene>
<proteinExistence type="predicted"/>
<dbReference type="SUPFAM" id="SSF141571">
    <property type="entry name" value="Pentapeptide repeat-like"/>
    <property type="match status" value="1"/>
</dbReference>
<reference evidence="1 2" key="1">
    <citation type="submission" date="2016-07" db="EMBL/GenBank/DDBJ databases">
        <authorList>
            <consortium name="Pathogen Informatics"/>
        </authorList>
    </citation>
    <scope>NUCLEOTIDE SEQUENCE [LARGE SCALE GENOMIC DNA]</scope>
</reference>
<sequence length="77" mass="8702">LYDAELYDAELYDAELYDAELYDAELYDAELYSAELTSTDKKSLAGRCHKADKHNARTAAGMFGKTTKLCNCKDEYS</sequence>
<organism evidence="1 2">
    <name type="scientific">Plasmodium vivax</name>
    <name type="common">malaria parasite P. vivax</name>
    <dbReference type="NCBI Taxonomy" id="5855"/>
    <lineage>
        <taxon>Eukaryota</taxon>
        <taxon>Sar</taxon>
        <taxon>Alveolata</taxon>
        <taxon>Apicomplexa</taxon>
        <taxon>Aconoidasida</taxon>
        <taxon>Haemosporida</taxon>
        <taxon>Plasmodiidae</taxon>
        <taxon>Plasmodium</taxon>
        <taxon>Plasmodium (Plasmodium)</taxon>
    </lineage>
</organism>
<name>A0A1G4H954_PLAVI</name>
<evidence type="ECO:0000313" key="2">
    <source>
        <dbReference type="Proteomes" id="UP000305196"/>
    </source>
</evidence>
<feature type="non-terminal residue" evidence="1">
    <location>
        <position position="1"/>
    </location>
</feature>
<protein>
    <submittedName>
        <fullName evidence="1">Uncharacterized protein</fullName>
    </submittedName>
</protein>
<dbReference type="VEuPathDB" id="PlasmoDB:PVPAM_050032600"/>
<accession>A0A1G4H954</accession>
<dbReference type="Proteomes" id="UP000305196">
    <property type="component" value="Chromosome 5"/>
</dbReference>
<dbReference type="EMBL" id="LT615260">
    <property type="protein sequence ID" value="SCO71408.1"/>
    <property type="molecule type" value="Genomic_DNA"/>
</dbReference>
<evidence type="ECO:0000313" key="1">
    <source>
        <dbReference type="EMBL" id="SCO71408.1"/>
    </source>
</evidence>